<sequence precursor="true">MKPQPMINRRTFQKFSAGLLGAAWTSPLLASPSQFQLNYMLPSCMYGYSKLEEILPEAKKIGARHIDIWPKVHGDQREQIEAMGVERFAELLEANDVKLGCITQYKLGPFGLQSEMPLAKQFGCPLMITGGAGPKDAKGPELKKAVAAFIEKMKPHLEIAEENGVTIAIENHANNLIDSPDSLRWLFELRPSKNLAIALAPYHLPQDGKQLAGLIRELGEGIQMFYAWQHGAGSHQPMPVEQQLLQMPGRGPLDFQPLLEALAEVKYQGWTEVFMHPFPRGIPILPTIAETTAEIVRGRDYLSQCVSKLNKGN</sequence>
<evidence type="ECO:0000256" key="1">
    <source>
        <dbReference type="SAM" id="SignalP"/>
    </source>
</evidence>
<dbReference type="KEGG" id="bvo:Pan97_45520"/>
<reference evidence="4" key="1">
    <citation type="submission" date="2019-02" db="EMBL/GenBank/DDBJ databases">
        <title>Deep-cultivation of Planctomycetes and their phenomic and genomic characterization uncovers novel biology.</title>
        <authorList>
            <person name="Wiegand S."/>
            <person name="Jogler M."/>
            <person name="Boedeker C."/>
            <person name="Pinto D."/>
            <person name="Vollmers J."/>
            <person name="Rivas-Marin E."/>
            <person name="Kohn T."/>
            <person name="Peeters S.H."/>
            <person name="Heuer A."/>
            <person name="Rast P."/>
            <person name="Oberbeckmann S."/>
            <person name="Bunk B."/>
            <person name="Jeske O."/>
            <person name="Meyerdierks A."/>
            <person name="Storesund J.E."/>
            <person name="Kallscheuer N."/>
            <person name="Luecker S."/>
            <person name="Lage O.M."/>
            <person name="Pohl T."/>
            <person name="Merkel B.J."/>
            <person name="Hornburger P."/>
            <person name="Mueller R.-W."/>
            <person name="Bruemmer F."/>
            <person name="Labrenz M."/>
            <person name="Spormann A.M."/>
            <person name="Op den Camp H."/>
            <person name="Overmann J."/>
            <person name="Amann R."/>
            <person name="Jetten M.S.M."/>
            <person name="Mascher T."/>
            <person name="Medema M.H."/>
            <person name="Devos D.P."/>
            <person name="Kaster A.-K."/>
            <person name="Ovreas L."/>
            <person name="Rohde M."/>
            <person name="Galperin M.Y."/>
            <person name="Jogler C."/>
        </authorList>
    </citation>
    <scope>NUCLEOTIDE SEQUENCE [LARGE SCALE GENOMIC DNA]</scope>
    <source>
        <strain evidence="4">Pan97</strain>
    </source>
</reference>
<dbReference type="SUPFAM" id="SSF51658">
    <property type="entry name" value="Xylose isomerase-like"/>
    <property type="match status" value="1"/>
</dbReference>
<dbReference type="OrthoDB" id="244362at2"/>
<organism evidence="3 4">
    <name type="scientific">Bremerella volcania</name>
    <dbReference type="NCBI Taxonomy" id="2527984"/>
    <lineage>
        <taxon>Bacteria</taxon>
        <taxon>Pseudomonadati</taxon>
        <taxon>Planctomycetota</taxon>
        <taxon>Planctomycetia</taxon>
        <taxon>Pirellulales</taxon>
        <taxon>Pirellulaceae</taxon>
        <taxon>Bremerella</taxon>
    </lineage>
</organism>
<keyword evidence="3" id="KW-0413">Isomerase</keyword>
<dbReference type="InterPro" id="IPR050312">
    <property type="entry name" value="IolE/XylAMocC-like"/>
</dbReference>
<feature type="domain" description="Xylose isomerase-like TIM barrel" evidence="2">
    <location>
        <begin position="57"/>
        <end position="272"/>
    </location>
</feature>
<feature type="signal peptide" evidence="1">
    <location>
        <begin position="1"/>
        <end position="30"/>
    </location>
</feature>
<dbReference type="InterPro" id="IPR036237">
    <property type="entry name" value="Xyl_isomerase-like_sf"/>
</dbReference>
<dbReference type="InterPro" id="IPR013022">
    <property type="entry name" value="Xyl_isomerase-like_TIM-brl"/>
</dbReference>
<keyword evidence="4" id="KW-1185">Reference proteome</keyword>
<feature type="chain" id="PRO_5022096934" evidence="1">
    <location>
        <begin position="31"/>
        <end position="313"/>
    </location>
</feature>
<gene>
    <name evidence="3" type="ORF">Pan97_45520</name>
</gene>
<dbReference type="Gene3D" id="3.20.20.150">
    <property type="entry name" value="Divalent-metal-dependent TIM barrel enzymes"/>
    <property type="match status" value="1"/>
</dbReference>
<name>A0A518CE39_9BACT</name>
<dbReference type="PANTHER" id="PTHR12110:SF21">
    <property type="entry name" value="XYLOSE ISOMERASE-LIKE TIM BARREL DOMAIN-CONTAINING PROTEIN"/>
    <property type="match status" value="1"/>
</dbReference>
<dbReference type="Proteomes" id="UP000318626">
    <property type="component" value="Chromosome"/>
</dbReference>
<dbReference type="EMBL" id="CP036289">
    <property type="protein sequence ID" value="QDU77482.1"/>
    <property type="molecule type" value="Genomic_DNA"/>
</dbReference>
<evidence type="ECO:0000313" key="3">
    <source>
        <dbReference type="EMBL" id="QDU77482.1"/>
    </source>
</evidence>
<proteinExistence type="predicted"/>
<evidence type="ECO:0000313" key="4">
    <source>
        <dbReference type="Proteomes" id="UP000318626"/>
    </source>
</evidence>
<dbReference type="PANTHER" id="PTHR12110">
    <property type="entry name" value="HYDROXYPYRUVATE ISOMERASE"/>
    <property type="match status" value="1"/>
</dbReference>
<accession>A0A518CE39</accession>
<dbReference type="AlphaFoldDB" id="A0A518CE39"/>
<dbReference type="GO" id="GO:0016853">
    <property type="term" value="F:isomerase activity"/>
    <property type="evidence" value="ECO:0007669"/>
    <property type="project" value="UniProtKB-KW"/>
</dbReference>
<keyword evidence="1" id="KW-0732">Signal</keyword>
<dbReference type="Pfam" id="PF01261">
    <property type="entry name" value="AP_endonuc_2"/>
    <property type="match status" value="1"/>
</dbReference>
<evidence type="ECO:0000259" key="2">
    <source>
        <dbReference type="Pfam" id="PF01261"/>
    </source>
</evidence>
<protein>
    <submittedName>
        <fullName evidence="3">Xylose isomerase-like TIM barrel</fullName>
    </submittedName>
</protein>